<name>A0AAD9NC89_RIDPI</name>
<protein>
    <recommendedName>
        <fullName evidence="3">DNA-directed DNA polymerase</fullName>
    </recommendedName>
</protein>
<dbReference type="AlphaFoldDB" id="A0AAD9NC89"/>
<reference evidence="1" key="1">
    <citation type="journal article" date="2023" name="Mol. Biol. Evol.">
        <title>Third-Generation Sequencing Reveals the Adaptive Role of the Epigenome in Three Deep-Sea Polychaetes.</title>
        <authorList>
            <person name="Perez M."/>
            <person name="Aroh O."/>
            <person name="Sun Y."/>
            <person name="Lan Y."/>
            <person name="Juniper S.K."/>
            <person name="Young C.R."/>
            <person name="Angers B."/>
            <person name="Qian P.Y."/>
        </authorList>
    </citation>
    <scope>NUCLEOTIDE SEQUENCE</scope>
    <source>
        <strain evidence="1">R07B-5</strain>
    </source>
</reference>
<accession>A0AAD9NC89</accession>
<dbReference type="SUPFAM" id="SSF56672">
    <property type="entry name" value="DNA/RNA polymerases"/>
    <property type="match status" value="1"/>
</dbReference>
<comment type="caution">
    <text evidence="1">The sequence shown here is derived from an EMBL/GenBank/DDBJ whole genome shotgun (WGS) entry which is preliminary data.</text>
</comment>
<evidence type="ECO:0000313" key="2">
    <source>
        <dbReference type="Proteomes" id="UP001209878"/>
    </source>
</evidence>
<evidence type="ECO:0008006" key="3">
    <source>
        <dbReference type="Google" id="ProtNLM"/>
    </source>
</evidence>
<sequence length="480" mass="55404">MPTEWYTRRREENTYLLEHANRLWNGCRGKQHEPEMIFDTRPTVRKNESANSWLMVGVQKSGRPINSTAVSFTGVPVPVKKSTTSTAEILSAIRAGTLFDLVECDIHVPSGLRDYFAEMQPAFKNIDITREDIGPFMQRYAEEHDIMKRPQLTLVGSYRGDNILLATPLLKRYMQHGLAVTRVYQVIEYEPKPCFRAFGDSVSAARRAGDADPDRAILADTMKRLGNSGYGKTVTNLGRHRDVKYCTKRGAAILINNRRFRQLNVVDEDVYEIAMNKRSVSYSLPLHIGFLVYRYAKLRMLQFYYDFIDTYIERPRFQYCEMDTDSAYIALAGESVDDLVSSFMREHFFRQRAEWLPSECCGEHEDAYVECRLAGRVWETTNNCCKARKAYDKRTPGLFKIEFEGDGFIGLCSKTYYCIGSADKYSTKGLNKRQNKLNKDTFLVVLKQKRSSRGWNRGFRVKDSSVYIYMQERAALTLDD</sequence>
<dbReference type="EMBL" id="JAODUO010001551">
    <property type="protein sequence ID" value="KAK2161919.1"/>
    <property type="molecule type" value="Genomic_DNA"/>
</dbReference>
<gene>
    <name evidence="1" type="ORF">NP493_1552g00013</name>
</gene>
<organism evidence="1 2">
    <name type="scientific">Ridgeia piscesae</name>
    <name type="common">Tubeworm</name>
    <dbReference type="NCBI Taxonomy" id="27915"/>
    <lineage>
        <taxon>Eukaryota</taxon>
        <taxon>Metazoa</taxon>
        <taxon>Spiralia</taxon>
        <taxon>Lophotrochozoa</taxon>
        <taxon>Annelida</taxon>
        <taxon>Polychaeta</taxon>
        <taxon>Sedentaria</taxon>
        <taxon>Canalipalpata</taxon>
        <taxon>Sabellida</taxon>
        <taxon>Siboglinidae</taxon>
        <taxon>Ridgeia</taxon>
    </lineage>
</organism>
<proteinExistence type="predicted"/>
<dbReference type="PANTHER" id="PTHR33206:SF1">
    <property type="entry name" value="DNA-DIRECTED DNA POLYMERASE"/>
    <property type="match status" value="1"/>
</dbReference>
<dbReference type="Proteomes" id="UP001209878">
    <property type="component" value="Unassembled WGS sequence"/>
</dbReference>
<dbReference type="PANTHER" id="PTHR33206">
    <property type="entry name" value="PROTEIN CBG10425"/>
    <property type="match status" value="1"/>
</dbReference>
<dbReference type="InterPro" id="IPR043502">
    <property type="entry name" value="DNA/RNA_pol_sf"/>
</dbReference>
<evidence type="ECO:0000313" key="1">
    <source>
        <dbReference type="EMBL" id="KAK2161919.1"/>
    </source>
</evidence>
<keyword evidence="2" id="KW-1185">Reference proteome</keyword>